<name>A0A8J9ZSF7_BRALA</name>
<evidence type="ECO:0000313" key="5">
    <source>
        <dbReference type="Proteomes" id="UP000838412"/>
    </source>
</evidence>
<protein>
    <submittedName>
        <fullName evidence="4">TTC28 protein</fullName>
    </submittedName>
</protein>
<dbReference type="InterPro" id="IPR005105">
    <property type="entry name" value="GlnD_Uridyltrans_N"/>
</dbReference>
<feature type="repeat" description="TPR" evidence="1">
    <location>
        <begin position="1323"/>
        <end position="1356"/>
    </location>
</feature>
<gene>
    <name evidence="4" type="primary">TTC28</name>
    <name evidence="4" type="ORF">BLAG_LOCUS16173</name>
</gene>
<dbReference type="Proteomes" id="UP000838412">
    <property type="component" value="Chromosome 3"/>
</dbReference>
<keyword evidence="2" id="KW-0175">Coiled coil</keyword>
<evidence type="ECO:0000259" key="3">
    <source>
        <dbReference type="Pfam" id="PF03445"/>
    </source>
</evidence>
<dbReference type="Gene3D" id="1.25.40.10">
    <property type="entry name" value="Tetratricopeptide repeat domain"/>
    <property type="match status" value="6"/>
</dbReference>
<dbReference type="PANTHER" id="PTHR19959">
    <property type="entry name" value="KINESIN LIGHT CHAIN"/>
    <property type="match status" value="1"/>
</dbReference>
<dbReference type="GO" id="GO:0008773">
    <property type="term" value="F:[protein-PII] uridylyltransferase activity"/>
    <property type="evidence" value="ECO:0007669"/>
    <property type="project" value="InterPro"/>
</dbReference>
<feature type="repeat" description="TPR" evidence="1">
    <location>
        <begin position="971"/>
        <end position="1004"/>
    </location>
</feature>
<organism evidence="4 5">
    <name type="scientific">Branchiostoma lanceolatum</name>
    <name type="common">Common lancelet</name>
    <name type="synonym">Amphioxus lanceolatum</name>
    <dbReference type="NCBI Taxonomy" id="7740"/>
    <lineage>
        <taxon>Eukaryota</taxon>
        <taxon>Metazoa</taxon>
        <taxon>Chordata</taxon>
        <taxon>Cephalochordata</taxon>
        <taxon>Leptocardii</taxon>
        <taxon>Amphioxiformes</taxon>
        <taxon>Branchiostomatidae</taxon>
        <taxon>Branchiostoma</taxon>
    </lineage>
</organism>
<dbReference type="Pfam" id="PF13374">
    <property type="entry name" value="TPR_10"/>
    <property type="match status" value="2"/>
</dbReference>
<feature type="domain" description="Protein-PII uridylyltransferase N-terminal" evidence="3">
    <location>
        <begin position="432"/>
        <end position="520"/>
    </location>
</feature>
<accession>A0A8J9ZSF7</accession>
<sequence length="1585" mass="178827">MLRVCLKLREVDAKARRLGLVRTETDYLRALLEAMANMDMYAEVEVLKSLGDLYIEKGRLDKNPEKFDRAMVVYRTALLRCEDADAEESLEHRYHYAEKLRLGKRSTATSSYEPLTSDKKMSSLAKVAEKFLYLDRILTVRGNKEPLLVVYTKLVVEGIVNDDNMLEIEAIKSLGDVFLKRGTETRDTTCLTKATALYNTALARCEGVQGTVALIHRLLYTARIRKERKTIGTKPKHRVQLQQGHVTRGIPVTSPNTDVIGDSKGQQSDMTYNEYLTAGDRALTDGRLDVAEQNFASALRLIHDPNNPNRYKETECLCRLGDVYVERGKRTKEGRKFTQAAALYNAAMARTDKNKHSLTKKLQEIEQRFLHCTANVETKHVLSDSAMRHKQRLQEMRTRTKSQLEVIDEEYNPYQYDEDDPVMITVEAERAEAVKALFKNIAKDRQMFIDDLVNECIATLGPPPCKYAFIGLGSQATELVTPYSDLEFAILIEDGQDNDDTRRYFLNLTHYLHLKVINLGETILPSMAIPSLNDFPEKDWFFDSVTPRGFAFDGFMPWASKTPFGRDQTRTKPSISLIHTAINMAKFQCHEVSVAEGYQLSDILRRAVFLTGEEALVTEYMKELNEIITGDLLSHFRPRLSAALILWERRDQLLSLEPTGQLLNVKKDIYRFPGIAIEVLALCCQITLASTWDVINELKETGKIHEENATHLMVLTSISAELRLRTYLSNGGQQDNMSPLAQMKLQSKSQDVSGTTLSSVFHIPDIQVLFRYYCRAIPLKKCIPKSLQIELKSVLETTIFDTSHECRGRISRQLFLSDRAKHHLEAALTEAGSDMIKRSEILEELGSLRAFFDDRKTGIHMYEESLRLRKRIHGYSTSHPDIAASLNNLGLTWMELGDNKKAISYYEESLTMMKTVYRDNTTHPDIAMPLSNLGLSWSKLGDHGKAISYHDQSLTIRKTIYGDNTAHPDIAASLNNIGLSWSHLGDHKKAIGYYEQSLTMQKTIYGDNTAHPDIAAPLNALGSSWCKLGDHKRAISYYEQSLTMQKTIYGDNTAHPNIATLLNNLGSSWGQLGDHGKAISYHDKSLTMRITIYGDSTAHPDIAASLGNLGLSWDDIGDHKKAISYYEQSLTILKTIYGHSTAHPDIAVSLNNIGASWNKLGDHKKAISHYEQSLTIIKTIYGAKTAHRDIAAYLNNLGASWSDLGDQKKAISYYEQLLTMQKAIYGDNAAHPDIATSLNNLGYSWRDLGDYKNAIRYFEQSLRMQNTVYEDRTVHPAIAMSLSNLGLSWIQLGDHKKAISYYEQSLTMMKTIYGHNTAHPDIAASLNNLGESWCELGDHKKAISYYEQSLTMETTIYGENTAHPDIATSLNNIGLSWDYLGDHKKAITCYEQSLAMRKVIYGANQAHPDIAWSLNNLGTSWSNLGDHKKAISYYEQSLTMYNTVYGNNTAHLCIAASLNNIGSSWRKLGDHMRAISYCEQSLTMQKTIYGNNTAQLDIAASLNNLAWSFSDLGDHKKAISYYEQSLAMQKTICGQNTAHTDIARTLSNLQLAWTKIGDNKRAMEYRRQSQSMQRALNTSSLHDTK</sequence>
<dbReference type="PROSITE" id="PS50005">
    <property type="entry name" value="TPR"/>
    <property type="match status" value="10"/>
</dbReference>
<dbReference type="InterPro" id="IPR019734">
    <property type="entry name" value="TPR_rpt"/>
</dbReference>
<feature type="repeat" description="TPR" evidence="1">
    <location>
        <begin position="1147"/>
        <end position="1180"/>
    </location>
</feature>
<evidence type="ECO:0000313" key="4">
    <source>
        <dbReference type="EMBL" id="CAH1258705.1"/>
    </source>
</evidence>
<dbReference type="EMBL" id="OV696688">
    <property type="protein sequence ID" value="CAH1258705.1"/>
    <property type="molecule type" value="Genomic_DNA"/>
</dbReference>
<evidence type="ECO:0000256" key="1">
    <source>
        <dbReference type="PROSITE-ProRule" id="PRU00339"/>
    </source>
</evidence>
<feature type="repeat" description="TPR" evidence="1">
    <location>
        <begin position="1499"/>
        <end position="1532"/>
    </location>
</feature>
<evidence type="ECO:0000256" key="2">
    <source>
        <dbReference type="SAM" id="Coils"/>
    </source>
</evidence>
<proteinExistence type="predicted"/>
<feature type="repeat" description="TPR" evidence="1">
    <location>
        <begin position="1015"/>
        <end position="1048"/>
    </location>
</feature>
<feature type="coiled-coil region" evidence="2">
    <location>
        <begin position="348"/>
        <end position="410"/>
    </location>
</feature>
<keyword evidence="1" id="KW-0802">TPR repeat</keyword>
<dbReference type="PANTHER" id="PTHR19959:SF119">
    <property type="entry name" value="FUNGAL LIPASE-LIKE DOMAIN-CONTAINING PROTEIN"/>
    <property type="match status" value="1"/>
</dbReference>
<feature type="repeat" description="TPR" evidence="1">
    <location>
        <begin position="883"/>
        <end position="916"/>
    </location>
</feature>
<dbReference type="InterPro" id="IPR011990">
    <property type="entry name" value="TPR-like_helical_dom_sf"/>
</dbReference>
<reference evidence="4" key="1">
    <citation type="submission" date="2022-01" db="EMBL/GenBank/DDBJ databases">
        <authorList>
            <person name="Braso-Vives M."/>
        </authorList>
    </citation>
    <scope>NUCLEOTIDE SEQUENCE</scope>
</reference>
<feature type="repeat" description="TPR" evidence="1">
    <location>
        <begin position="1191"/>
        <end position="1224"/>
    </location>
</feature>
<dbReference type="OrthoDB" id="9991317at2759"/>
<feature type="repeat" description="TPR" evidence="1">
    <location>
        <begin position="1279"/>
        <end position="1312"/>
    </location>
</feature>
<feature type="repeat" description="TPR" evidence="1">
    <location>
        <begin position="1411"/>
        <end position="1444"/>
    </location>
</feature>
<feature type="repeat" description="TPR" evidence="1">
    <location>
        <begin position="1235"/>
        <end position="1268"/>
    </location>
</feature>
<keyword evidence="5" id="KW-1185">Reference proteome</keyword>
<dbReference type="Pfam" id="PF13424">
    <property type="entry name" value="TPR_12"/>
    <property type="match status" value="7"/>
</dbReference>
<dbReference type="SMART" id="SM00028">
    <property type="entry name" value="TPR"/>
    <property type="match status" value="17"/>
</dbReference>
<dbReference type="SUPFAM" id="SSF48452">
    <property type="entry name" value="TPR-like"/>
    <property type="match status" value="5"/>
</dbReference>
<dbReference type="Pfam" id="PF03445">
    <property type="entry name" value="DUF294"/>
    <property type="match status" value="1"/>
</dbReference>